<dbReference type="Proteomes" id="UP000321306">
    <property type="component" value="Unassembled WGS sequence"/>
</dbReference>
<dbReference type="InterPro" id="IPR036259">
    <property type="entry name" value="MFS_trans_sf"/>
</dbReference>
<evidence type="ECO:0000256" key="1">
    <source>
        <dbReference type="ARBA" id="ARBA00004651"/>
    </source>
</evidence>
<proteinExistence type="predicted"/>
<evidence type="ECO:0000256" key="4">
    <source>
        <dbReference type="ARBA" id="ARBA00022989"/>
    </source>
</evidence>
<dbReference type="InterPro" id="IPR020846">
    <property type="entry name" value="MFS_dom"/>
</dbReference>
<feature type="transmembrane region" description="Helical" evidence="6">
    <location>
        <begin position="340"/>
        <end position="363"/>
    </location>
</feature>
<feature type="transmembrane region" description="Helical" evidence="6">
    <location>
        <begin position="252"/>
        <end position="274"/>
    </location>
</feature>
<reference evidence="8 9" key="1">
    <citation type="submission" date="2019-07" db="EMBL/GenBank/DDBJ databases">
        <title>Whole genome shotgun sequence of Deinococcus cellulosilyticus NBRC 106333.</title>
        <authorList>
            <person name="Hosoyama A."/>
            <person name="Uohara A."/>
            <person name="Ohji S."/>
            <person name="Ichikawa N."/>
        </authorList>
    </citation>
    <scope>NUCLEOTIDE SEQUENCE [LARGE SCALE GENOMIC DNA]</scope>
    <source>
        <strain evidence="8 9">NBRC 106333</strain>
    </source>
</reference>
<evidence type="ECO:0000259" key="7">
    <source>
        <dbReference type="PROSITE" id="PS50850"/>
    </source>
</evidence>
<keyword evidence="4 6" id="KW-1133">Transmembrane helix</keyword>
<feature type="transmembrane region" description="Helical" evidence="6">
    <location>
        <begin position="281"/>
        <end position="298"/>
    </location>
</feature>
<dbReference type="RefSeq" id="WP_146884854.1">
    <property type="nucleotide sequence ID" value="NZ_BJXB01000011.1"/>
</dbReference>
<dbReference type="PROSITE" id="PS50850">
    <property type="entry name" value="MFS"/>
    <property type="match status" value="1"/>
</dbReference>
<feature type="domain" description="Major facilitator superfamily (MFS) profile" evidence="7">
    <location>
        <begin position="216"/>
        <end position="401"/>
    </location>
</feature>
<keyword evidence="9" id="KW-1185">Reference proteome</keyword>
<evidence type="ECO:0000256" key="6">
    <source>
        <dbReference type="SAM" id="Phobius"/>
    </source>
</evidence>
<dbReference type="SUPFAM" id="SSF103473">
    <property type="entry name" value="MFS general substrate transporter"/>
    <property type="match status" value="1"/>
</dbReference>
<dbReference type="PANTHER" id="PTHR23513:SF6">
    <property type="entry name" value="MAJOR FACILITATOR SUPERFAMILY ASSOCIATED DOMAIN-CONTAINING PROTEIN"/>
    <property type="match status" value="1"/>
</dbReference>
<evidence type="ECO:0000256" key="2">
    <source>
        <dbReference type="ARBA" id="ARBA00022475"/>
    </source>
</evidence>
<gene>
    <name evidence="8" type="ORF">DC3_26050</name>
</gene>
<feature type="transmembrane region" description="Helical" evidence="6">
    <location>
        <begin position="167"/>
        <end position="189"/>
    </location>
</feature>
<dbReference type="CDD" id="cd06173">
    <property type="entry name" value="MFS_MefA_like"/>
    <property type="match status" value="1"/>
</dbReference>
<dbReference type="Pfam" id="PF07690">
    <property type="entry name" value="MFS_1"/>
    <property type="match status" value="1"/>
</dbReference>
<dbReference type="InterPro" id="IPR011701">
    <property type="entry name" value="MFS"/>
</dbReference>
<name>A0A511N287_DEIC1</name>
<evidence type="ECO:0000256" key="5">
    <source>
        <dbReference type="ARBA" id="ARBA00023136"/>
    </source>
</evidence>
<sequence>MSATKLWNKNFTLYWLGTAQSNFGDALNGIAMSFLILDLTGSATSMGINLALSMLPGILSPFAGNLIDRIPLKPPLVVGDLLRGMLGLGVFYLAAHQMLTVPLIYLFTVLFSLIGVIYRPAAGKIFPELVPRDQLTRANGLMGTATQTMQLLGLVGGGLLISTLGTANALLIDAITFFIMAVVFMLVDIPKLHPSKPEPFWQGMKAGMQVIGRNSILLLVMVMAFLINGSLAPTQVLTPRIMQEIGLGAKGYGFWMGAFSGGMVLGSILVSIFGNKWKPSLMVFVGLFGLGVCMLGMMPQKHIWVMFAASALMGVMVAFANTFISVLLQSTVEAQFRGRVFGVLGTVAQIGMPLMILAVSGVADQLPASVAFIFASVVTILMSLVWAALSGKRLKASQVTA</sequence>
<dbReference type="GO" id="GO:0022857">
    <property type="term" value="F:transmembrane transporter activity"/>
    <property type="evidence" value="ECO:0007669"/>
    <property type="project" value="InterPro"/>
</dbReference>
<dbReference type="InterPro" id="IPR022324">
    <property type="entry name" value="Bacilysin_exporter_BacE_put"/>
</dbReference>
<keyword evidence="5 6" id="KW-0472">Membrane</keyword>
<keyword evidence="2" id="KW-1003">Cell membrane</keyword>
<protein>
    <submittedName>
        <fullName evidence="8">Permease</fullName>
    </submittedName>
</protein>
<feature type="transmembrane region" description="Helical" evidence="6">
    <location>
        <begin position="76"/>
        <end position="95"/>
    </location>
</feature>
<comment type="subcellular location">
    <subcellularLocation>
        <location evidence="1">Cell membrane</location>
        <topology evidence="1">Multi-pass membrane protein</topology>
    </subcellularLocation>
</comment>
<dbReference type="EMBL" id="BJXB01000011">
    <property type="protein sequence ID" value="GEM46970.1"/>
    <property type="molecule type" value="Genomic_DNA"/>
</dbReference>
<keyword evidence="3 6" id="KW-0812">Transmembrane</keyword>
<feature type="transmembrane region" description="Helical" evidence="6">
    <location>
        <begin position="369"/>
        <end position="389"/>
    </location>
</feature>
<evidence type="ECO:0000313" key="8">
    <source>
        <dbReference type="EMBL" id="GEM46970.1"/>
    </source>
</evidence>
<feature type="transmembrane region" description="Helical" evidence="6">
    <location>
        <begin position="12"/>
        <end position="37"/>
    </location>
</feature>
<feature type="transmembrane region" description="Helical" evidence="6">
    <location>
        <begin position="101"/>
        <end position="118"/>
    </location>
</feature>
<dbReference type="Gene3D" id="1.20.1250.20">
    <property type="entry name" value="MFS general substrate transporter like domains"/>
    <property type="match status" value="1"/>
</dbReference>
<dbReference type="PRINTS" id="PR01988">
    <property type="entry name" value="EXPORTERBACE"/>
</dbReference>
<evidence type="ECO:0000256" key="3">
    <source>
        <dbReference type="ARBA" id="ARBA00022692"/>
    </source>
</evidence>
<feature type="transmembrane region" description="Helical" evidence="6">
    <location>
        <begin position="43"/>
        <end position="64"/>
    </location>
</feature>
<feature type="transmembrane region" description="Helical" evidence="6">
    <location>
        <begin position="304"/>
        <end position="328"/>
    </location>
</feature>
<dbReference type="PANTHER" id="PTHR23513">
    <property type="entry name" value="INTEGRAL MEMBRANE EFFLUX PROTEIN-RELATED"/>
    <property type="match status" value="1"/>
</dbReference>
<dbReference type="GO" id="GO:0005886">
    <property type="term" value="C:plasma membrane"/>
    <property type="evidence" value="ECO:0007669"/>
    <property type="project" value="UniProtKB-SubCell"/>
</dbReference>
<feature type="transmembrane region" description="Helical" evidence="6">
    <location>
        <begin position="210"/>
        <end position="232"/>
    </location>
</feature>
<accession>A0A511N287</accession>
<organism evidence="8 9">
    <name type="scientific">Deinococcus cellulosilyticus (strain DSM 18568 / NBRC 106333 / KACC 11606 / 5516J-15)</name>
    <dbReference type="NCBI Taxonomy" id="1223518"/>
    <lineage>
        <taxon>Bacteria</taxon>
        <taxon>Thermotogati</taxon>
        <taxon>Deinococcota</taxon>
        <taxon>Deinococci</taxon>
        <taxon>Deinococcales</taxon>
        <taxon>Deinococcaceae</taxon>
        <taxon>Deinococcus</taxon>
    </lineage>
</organism>
<evidence type="ECO:0000313" key="9">
    <source>
        <dbReference type="Proteomes" id="UP000321306"/>
    </source>
</evidence>
<dbReference type="AlphaFoldDB" id="A0A511N287"/>
<comment type="caution">
    <text evidence="8">The sequence shown here is derived from an EMBL/GenBank/DDBJ whole genome shotgun (WGS) entry which is preliminary data.</text>
</comment>
<dbReference type="OrthoDB" id="9775268at2"/>
<feature type="transmembrane region" description="Helical" evidence="6">
    <location>
        <begin position="139"/>
        <end position="161"/>
    </location>
</feature>